<sequence>MRAEWLASSQLHNREEVVNKAELIEALAVRLGDRKMATAALDAVLAEVQAAVTKGEKVAITGFGAFEKRVRGARTARNPRTGEAVKVKKTSVPTFRAGAGFKEMVASGKVPKATAAAKKTTTAAKTTGTKATKATKATTAKATTAKATRAKATGTKTTAAAKKTTAAKKTATKATKTTAATKKATPARKTAAAGRTAAAKKTTAAAKSTTAKKAPAKKTAAKKAPAKKAASRR</sequence>
<proteinExistence type="inferred from homology"/>
<keyword evidence="2 5" id="KW-0238">DNA-binding</keyword>
<dbReference type="PANTHER" id="PTHR33175">
    <property type="entry name" value="DNA-BINDING PROTEIN HU"/>
    <property type="match status" value="1"/>
</dbReference>
<dbReference type="SMART" id="SM00411">
    <property type="entry name" value="BHL"/>
    <property type="match status" value="1"/>
</dbReference>
<accession>A0A3A9YE87</accession>
<evidence type="ECO:0000313" key="6">
    <source>
        <dbReference type="Proteomes" id="UP000275865"/>
    </source>
</evidence>
<organism evidence="5 6">
    <name type="scientific">Micromonospora musae</name>
    <dbReference type="NCBI Taxonomy" id="1894970"/>
    <lineage>
        <taxon>Bacteria</taxon>
        <taxon>Bacillati</taxon>
        <taxon>Actinomycetota</taxon>
        <taxon>Actinomycetes</taxon>
        <taxon>Micromonosporales</taxon>
        <taxon>Micromonosporaceae</taxon>
        <taxon>Micromonospora</taxon>
    </lineage>
</organism>
<evidence type="ECO:0000256" key="3">
    <source>
        <dbReference type="RuleBase" id="RU003939"/>
    </source>
</evidence>
<dbReference type="SUPFAM" id="SSF47729">
    <property type="entry name" value="IHF-like DNA-binding proteins"/>
    <property type="match status" value="1"/>
</dbReference>
<dbReference type="InterPro" id="IPR000119">
    <property type="entry name" value="Hist_DNA-bd"/>
</dbReference>
<dbReference type="PROSITE" id="PS00045">
    <property type="entry name" value="HISTONE_LIKE"/>
    <property type="match status" value="1"/>
</dbReference>
<evidence type="ECO:0000256" key="4">
    <source>
        <dbReference type="SAM" id="MobiDB-lite"/>
    </source>
</evidence>
<evidence type="ECO:0000313" key="5">
    <source>
        <dbReference type="EMBL" id="RKN30146.1"/>
    </source>
</evidence>
<name>A0A3A9YE87_9ACTN</name>
<feature type="compositionally biased region" description="Basic residues" evidence="4">
    <location>
        <begin position="214"/>
        <end position="233"/>
    </location>
</feature>
<reference evidence="5 6" key="1">
    <citation type="submission" date="2018-09" db="EMBL/GenBank/DDBJ databases">
        <title>Micromonospora sp. nov. MS1-9, isolated from a root of Musa sp.</title>
        <authorList>
            <person name="Kuncharoen N."/>
            <person name="Kudo T."/>
            <person name="Ohkuma M."/>
            <person name="Yuki M."/>
            <person name="Tanasupawat S."/>
        </authorList>
    </citation>
    <scope>NUCLEOTIDE SEQUENCE [LARGE SCALE GENOMIC DNA]</scope>
    <source>
        <strain evidence="5 6">MS1-9</strain>
    </source>
</reference>
<dbReference type="GO" id="GO:0003677">
    <property type="term" value="F:DNA binding"/>
    <property type="evidence" value="ECO:0007669"/>
    <property type="project" value="UniProtKB-KW"/>
</dbReference>
<dbReference type="GO" id="GO:0030527">
    <property type="term" value="F:structural constituent of chromatin"/>
    <property type="evidence" value="ECO:0007669"/>
    <property type="project" value="InterPro"/>
</dbReference>
<dbReference type="GO" id="GO:0030261">
    <property type="term" value="P:chromosome condensation"/>
    <property type="evidence" value="ECO:0007669"/>
    <property type="project" value="UniProtKB-KW"/>
</dbReference>
<comment type="caution">
    <text evidence="5">The sequence shown here is derived from an EMBL/GenBank/DDBJ whole genome shotgun (WGS) entry which is preliminary data.</text>
</comment>
<dbReference type="CDD" id="cd13831">
    <property type="entry name" value="HU"/>
    <property type="match status" value="1"/>
</dbReference>
<feature type="region of interest" description="Disordered" evidence="4">
    <location>
        <begin position="110"/>
        <end position="233"/>
    </location>
</feature>
<evidence type="ECO:0000256" key="2">
    <source>
        <dbReference type="ARBA" id="ARBA00023125"/>
    </source>
</evidence>
<evidence type="ECO:0000256" key="1">
    <source>
        <dbReference type="ARBA" id="ARBA00023067"/>
    </source>
</evidence>
<dbReference type="GO" id="GO:0005829">
    <property type="term" value="C:cytosol"/>
    <property type="evidence" value="ECO:0007669"/>
    <property type="project" value="TreeGrafter"/>
</dbReference>
<feature type="compositionally biased region" description="Low complexity" evidence="4">
    <location>
        <begin position="112"/>
        <end position="213"/>
    </location>
</feature>
<dbReference type="EMBL" id="RAZT01000010">
    <property type="protein sequence ID" value="RKN30146.1"/>
    <property type="molecule type" value="Genomic_DNA"/>
</dbReference>
<dbReference type="Proteomes" id="UP000275865">
    <property type="component" value="Unassembled WGS sequence"/>
</dbReference>
<dbReference type="Pfam" id="PF00216">
    <property type="entry name" value="Bac_DNA_binding"/>
    <property type="match status" value="1"/>
</dbReference>
<dbReference type="InterPro" id="IPR010992">
    <property type="entry name" value="IHF-like_DNA-bd_dom_sf"/>
</dbReference>
<protein>
    <submittedName>
        <fullName evidence="5">HU family DNA-binding protein</fullName>
    </submittedName>
</protein>
<dbReference type="InterPro" id="IPR020816">
    <property type="entry name" value="Histone-like_DNA-bd_CS"/>
</dbReference>
<comment type="similarity">
    <text evidence="3">Belongs to the bacterial histone-like protein family.</text>
</comment>
<dbReference type="AlphaFoldDB" id="A0A3A9YE87"/>
<dbReference type="PRINTS" id="PR01727">
    <property type="entry name" value="DNABINDINGHU"/>
</dbReference>
<dbReference type="PANTHER" id="PTHR33175:SF3">
    <property type="entry name" value="DNA-BINDING PROTEIN HU-BETA"/>
    <property type="match status" value="1"/>
</dbReference>
<keyword evidence="1" id="KW-0226">DNA condensation</keyword>
<dbReference type="Gene3D" id="4.10.520.10">
    <property type="entry name" value="IHF-like DNA-binding proteins"/>
    <property type="match status" value="1"/>
</dbReference>
<gene>
    <name evidence="5" type="ORF">D7044_21465</name>
</gene>